<dbReference type="STRING" id="582667.SAMN05192568_10086"/>
<dbReference type="EMBL" id="FOTK01000008">
    <property type="protein sequence ID" value="SFL64800.1"/>
    <property type="molecule type" value="Genomic_DNA"/>
</dbReference>
<protein>
    <submittedName>
        <fullName evidence="5">Monosaccharide ABC transporter substrate-binding protein, CUT2 family</fullName>
    </submittedName>
</protein>
<dbReference type="InterPro" id="IPR025997">
    <property type="entry name" value="SBP_2_dom"/>
</dbReference>
<dbReference type="Gene3D" id="3.40.50.2300">
    <property type="match status" value="2"/>
</dbReference>
<keyword evidence="6" id="KW-1185">Reference proteome</keyword>
<name>A0A1I4JE27_9HYPH</name>
<dbReference type="InterPro" id="IPR028082">
    <property type="entry name" value="Peripla_BP_I"/>
</dbReference>
<gene>
    <name evidence="5" type="ORF">SAMN05192568_10086</name>
</gene>
<dbReference type="RefSeq" id="WP_092039529.1">
    <property type="nucleotide sequence ID" value="NZ_FOTK01000008.1"/>
</dbReference>
<evidence type="ECO:0000256" key="3">
    <source>
        <dbReference type="ARBA" id="ARBA00022729"/>
    </source>
</evidence>
<reference evidence="6" key="1">
    <citation type="submission" date="2016-10" db="EMBL/GenBank/DDBJ databases">
        <authorList>
            <person name="Varghese N."/>
            <person name="Submissions S."/>
        </authorList>
    </citation>
    <scope>NUCLEOTIDE SEQUENCE [LARGE SCALE GENOMIC DNA]</scope>
    <source>
        <strain evidence="6">BL36</strain>
    </source>
</reference>
<keyword evidence="3" id="KW-0732">Signal</keyword>
<comment type="subcellular location">
    <subcellularLocation>
        <location evidence="1">Cell envelope</location>
    </subcellularLocation>
</comment>
<proteinExistence type="inferred from homology"/>
<dbReference type="Proteomes" id="UP000199048">
    <property type="component" value="Unassembled WGS sequence"/>
</dbReference>
<dbReference type="PANTHER" id="PTHR46847:SF1">
    <property type="entry name" value="D-ALLOSE-BINDING PERIPLASMIC PROTEIN-RELATED"/>
    <property type="match status" value="1"/>
</dbReference>
<organism evidence="5 6">
    <name type="scientific">Methylobacterium pseudosasicola</name>
    <dbReference type="NCBI Taxonomy" id="582667"/>
    <lineage>
        <taxon>Bacteria</taxon>
        <taxon>Pseudomonadati</taxon>
        <taxon>Pseudomonadota</taxon>
        <taxon>Alphaproteobacteria</taxon>
        <taxon>Hyphomicrobiales</taxon>
        <taxon>Methylobacteriaceae</taxon>
        <taxon>Methylobacterium</taxon>
    </lineage>
</organism>
<dbReference type="GO" id="GO:0030246">
    <property type="term" value="F:carbohydrate binding"/>
    <property type="evidence" value="ECO:0007669"/>
    <property type="project" value="UniProtKB-ARBA"/>
</dbReference>
<evidence type="ECO:0000259" key="4">
    <source>
        <dbReference type="Pfam" id="PF13407"/>
    </source>
</evidence>
<evidence type="ECO:0000313" key="6">
    <source>
        <dbReference type="Proteomes" id="UP000199048"/>
    </source>
</evidence>
<dbReference type="SUPFAM" id="SSF53822">
    <property type="entry name" value="Periplasmic binding protein-like I"/>
    <property type="match status" value="1"/>
</dbReference>
<accession>A0A1I4JE27</accession>
<evidence type="ECO:0000256" key="2">
    <source>
        <dbReference type="ARBA" id="ARBA00007639"/>
    </source>
</evidence>
<sequence length="340" mass="36356">MIRTLRGWAIVRKPEAARKTRRSRIGCVRASIVATIRRLAACAVVLAGLATPALATTIGVAMVQPTGFTQLLRDGIESYAKSVPGVSVQFTYAPEGAGATQVEQVRQFIAAKVDALLILPVDPQANATITRLAQETDIPLVYANNGPREDWFAGRIAFVLPNDLVAGRLQMRKLAQMLDGKGRIAIIAGHPSHSATALRTRGVKEVAASFPGLSVVAEGAADWDRKKAAALVAGWLATGIALDAIVANNDEMAIGASDAVEAAGLPSDRILIGGVDATPDGLKAMQRKRMAVTVYQDAGLQARRAIDDALKLIRRETVQQYDWVPFELVTDRMSTTHFSK</sequence>
<dbReference type="Pfam" id="PF13407">
    <property type="entry name" value="Peripla_BP_4"/>
    <property type="match status" value="1"/>
</dbReference>
<comment type="similarity">
    <text evidence="2">Belongs to the bacterial solute-binding protein 2 family.</text>
</comment>
<feature type="domain" description="Periplasmic binding protein" evidence="4">
    <location>
        <begin position="65"/>
        <end position="314"/>
    </location>
</feature>
<evidence type="ECO:0000256" key="1">
    <source>
        <dbReference type="ARBA" id="ARBA00004196"/>
    </source>
</evidence>
<dbReference type="OrthoDB" id="250606at2"/>
<evidence type="ECO:0000313" key="5">
    <source>
        <dbReference type="EMBL" id="SFL64800.1"/>
    </source>
</evidence>
<dbReference type="AlphaFoldDB" id="A0A1I4JE27"/>
<dbReference type="PANTHER" id="PTHR46847">
    <property type="entry name" value="D-ALLOSE-BINDING PERIPLASMIC PROTEIN-RELATED"/>
    <property type="match status" value="1"/>
</dbReference>
<dbReference type="GO" id="GO:0030313">
    <property type="term" value="C:cell envelope"/>
    <property type="evidence" value="ECO:0007669"/>
    <property type="project" value="UniProtKB-SubCell"/>
</dbReference>